<dbReference type="AlphaFoldDB" id="B2IH17"/>
<evidence type="ECO:0000313" key="2">
    <source>
        <dbReference type="Proteomes" id="UP000001695"/>
    </source>
</evidence>
<dbReference type="KEGG" id="bid:Bind_0781"/>
<gene>
    <name evidence="1" type="ordered locus">Bind_0781</name>
</gene>
<sequence>MASREERQTESDALFICHAIERGPGIGANSKFDAGSSMRSPDILYKKIYSSSPHFTSVFIFSMRGKQPRKLREHSPLGCFTQDRHVHDMKHLSLSSEKMKCYQQ</sequence>
<dbReference type="HOGENOM" id="CLU_2244682_0_0_5"/>
<protein>
    <submittedName>
        <fullName evidence="1">Uncharacterized protein</fullName>
    </submittedName>
</protein>
<accession>B2IH17</accession>
<evidence type="ECO:0000313" key="1">
    <source>
        <dbReference type="EMBL" id="ACB94431.1"/>
    </source>
</evidence>
<proteinExistence type="predicted"/>
<keyword evidence="2" id="KW-1185">Reference proteome</keyword>
<organism evidence="1 2">
    <name type="scientific">Beijerinckia indica subsp. indica (strain ATCC 9039 / DSM 1715 / NCIMB 8712)</name>
    <dbReference type="NCBI Taxonomy" id="395963"/>
    <lineage>
        <taxon>Bacteria</taxon>
        <taxon>Pseudomonadati</taxon>
        <taxon>Pseudomonadota</taxon>
        <taxon>Alphaproteobacteria</taxon>
        <taxon>Hyphomicrobiales</taxon>
        <taxon>Beijerinckiaceae</taxon>
        <taxon>Beijerinckia</taxon>
    </lineage>
</organism>
<name>B2IH17_BEII9</name>
<reference evidence="2" key="1">
    <citation type="submission" date="2008-03" db="EMBL/GenBank/DDBJ databases">
        <title>Complete sequence of chromosome of Beijerinckia indica subsp. indica ATCC 9039.</title>
        <authorList>
            <consortium name="US DOE Joint Genome Institute"/>
            <person name="Copeland A."/>
            <person name="Lucas S."/>
            <person name="Lapidus A."/>
            <person name="Glavina del Rio T."/>
            <person name="Dalin E."/>
            <person name="Tice H."/>
            <person name="Bruce D."/>
            <person name="Goodwin L."/>
            <person name="Pitluck S."/>
            <person name="LaButti K."/>
            <person name="Schmutz J."/>
            <person name="Larimer F."/>
            <person name="Land M."/>
            <person name="Hauser L."/>
            <person name="Kyrpides N."/>
            <person name="Mikhailova N."/>
            <person name="Dunfield P.F."/>
            <person name="Dedysh S.N."/>
            <person name="Liesack W."/>
            <person name="Saw J.H."/>
            <person name="Alam M."/>
            <person name="Chen Y."/>
            <person name="Murrell J.C."/>
            <person name="Richardson P."/>
        </authorList>
    </citation>
    <scope>NUCLEOTIDE SEQUENCE [LARGE SCALE GENOMIC DNA]</scope>
    <source>
        <strain evidence="2">ATCC 9039 / DSM 1715 / NCIMB 8712</strain>
    </source>
</reference>
<dbReference type="Proteomes" id="UP000001695">
    <property type="component" value="Chromosome"/>
</dbReference>
<dbReference type="EMBL" id="CP001016">
    <property type="protein sequence ID" value="ACB94431.1"/>
    <property type="molecule type" value="Genomic_DNA"/>
</dbReference>
<reference evidence="1 2" key="2">
    <citation type="journal article" date="2010" name="J. Bacteriol.">
        <title>Complete genome sequence of Beijerinckia indica subsp. indica.</title>
        <authorList>
            <person name="Tamas I."/>
            <person name="Dedysh S.N."/>
            <person name="Liesack W."/>
            <person name="Stott M.B."/>
            <person name="Alam M."/>
            <person name="Murrell J.C."/>
            <person name="Dunfield P.F."/>
        </authorList>
    </citation>
    <scope>NUCLEOTIDE SEQUENCE [LARGE SCALE GENOMIC DNA]</scope>
    <source>
        <strain evidence="2">ATCC 9039 / DSM 1715 / NCIMB 8712</strain>
    </source>
</reference>